<protein>
    <submittedName>
        <fullName evidence="2">Uncharacterized protein</fullName>
    </submittedName>
</protein>
<gene>
    <name evidence="2" type="ORF">APY04_0065</name>
</gene>
<evidence type="ECO:0000313" key="2">
    <source>
        <dbReference type="EMBL" id="KWT72798.1"/>
    </source>
</evidence>
<accession>A0A109BPY9</accession>
<evidence type="ECO:0000256" key="1">
    <source>
        <dbReference type="SAM" id="Phobius"/>
    </source>
</evidence>
<keyword evidence="1" id="KW-0472">Membrane</keyword>
<dbReference type="STRING" id="121290.APY04_0065"/>
<keyword evidence="3" id="KW-1185">Reference proteome</keyword>
<reference evidence="2 3" key="1">
    <citation type="submission" date="2015-10" db="EMBL/GenBank/DDBJ databases">
        <title>Transcriptomic analysis of a linuron degrading triple-species bacterial consortium.</title>
        <authorList>
            <person name="Albers P."/>
        </authorList>
    </citation>
    <scope>NUCLEOTIDE SEQUENCE [LARGE SCALE GENOMIC DNA]</scope>
    <source>
        <strain evidence="2 3">WDL6</strain>
    </source>
</reference>
<evidence type="ECO:0000313" key="3">
    <source>
        <dbReference type="Proteomes" id="UP000059074"/>
    </source>
</evidence>
<dbReference type="EMBL" id="LMTR01000004">
    <property type="protein sequence ID" value="KWT72798.1"/>
    <property type="molecule type" value="Genomic_DNA"/>
</dbReference>
<dbReference type="Proteomes" id="UP000059074">
    <property type="component" value="Unassembled WGS sequence"/>
</dbReference>
<dbReference type="AlphaFoldDB" id="A0A109BPY9"/>
<sequence>MPIISWLLRPILFISAVIAGWFVSTDAANFGVVQMAVSVLVIAALVGLAAFWEPIALWLRNLIK</sequence>
<keyword evidence="1" id="KW-0812">Transmembrane</keyword>
<dbReference type="PATRIC" id="fig|121290.4.peg.839"/>
<proteinExistence type="predicted"/>
<name>A0A109BPY9_HYPSL</name>
<dbReference type="RefSeq" id="WP_210258063.1">
    <property type="nucleotide sequence ID" value="NZ_JAEFBX010000004.1"/>
</dbReference>
<organism evidence="2 3">
    <name type="scientific">Hyphomicrobium sulfonivorans</name>
    <dbReference type="NCBI Taxonomy" id="121290"/>
    <lineage>
        <taxon>Bacteria</taxon>
        <taxon>Pseudomonadati</taxon>
        <taxon>Pseudomonadota</taxon>
        <taxon>Alphaproteobacteria</taxon>
        <taxon>Hyphomicrobiales</taxon>
        <taxon>Hyphomicrobiaceae</taxon>
        <taxon>Hyphomicrobium</taxon>
    </lineage>
</organism>
<comment type="caution">
    <text evidence="2">The sequence shown here is derived from an EMBL/GenBank/DDBJ whole genome shotgun (WGS) entry which is preliminary data.</text>
</comment>
<feature type="transmembrane region" description="Helical" evidence="1">
    <location>
        <begin position="37"/>
        <end position="59"/>
    </location>
</feature>
<keyword evidence="1" id="KW-1133">Transmembrane helix</keyword>